<accession>A0ACB9U3Q0</accession>
<gene>
    <name evidence="1" type="ORF">MJG53_018933</name>
</gene>
<organism evidence="1 2">
    <name type="scientific">Ovis ammon polii x Ovis aries</name>
    <dbReference type="NCBI Taxonomy" id="2918886"/>
    <lineage>
        <taxon>Eukaryota</taxon>
        <taxon>Metazoa</taxon>
        <taxon>Chordata</taxon>
        <taxon>Craniata</taxon>
        <taxon>Vertebrata</taxon>
        <taxon>Euteleostomi</taxon>
        <taxon>Mammalia</taxon>
        <taxon>Eutheria</taxon>
        <taxon>Laurasiatheria</taxon>
        <taxon>Artiodactyla</taxon>
        <taxon>Ruminantia</taxon>
        <taxon>Pecora</taxon>
        <taxon>Bovidae</taxon>
        <taxon>Caprinae</taxon>
        <taxon>Ovis</taxon>
    </lineage>
</organism>
<keyword evidence="2" id="KW-1185">Reference proteome</keyword>
<evidence type="ECO:0000313" key="2">
    <source>
        <dbReference type="Proteomes" id="UP001057279"/>
    </source>
</evidence>
<reference evidence="1" key="1">
    <citation type="submission" date="2022-03" db="EMBL/GenBank/DDBJ databases">
        <title>Genomic analyses of argali, domestic sheep and their hybrids provide insights into chromosomal evolution, heterosis and genetic basis of agronomic traits.</title>
        <authorList>
            <person name="Li M."/>
        </authorList>
    </citation>
    <scope>NUCLEOTIDE SEQUENCE</scope>
    <source>
        <strain evidence="1">F1 hybrid</strain>
    </source>
</reference>
<protein>
    <submittedName>
        <fullName evidence="1">Uncharacterized protein</fullName>
    </submittedName>
</protein>
<sequence>MPLVLTFSLQSPLNRTFLENDGKGKRLFFLSEEAQEKKSHGFYLKESDIISRIKSELKWERFRYSQRAVMSKTQYSISRDGVGRGGVRLRIFKEQDDIQRKSLLCTANRTPFAVRGRRSFWLSLTGIQGPAWLSDGEGRSNAALMCSTGGPTWLSDVLSGMHPLVHLSTSLSSVTEKLQSKCPLWKCLGNERCGVDSKG</sequence>
<dbReference type="EMBL" id="CM043050">
    <property type="protein sequence ID" value="KAI4556979.1"/>
    <property type="molecule type" value="Genomic_DNA"/>
</dbReference>
<dbReference type="Proteomes" id="UP001057279">
    <property type="component" value="Linkage Group LG25"/>
</dbReference>
<evidence type="ECO:0000313" key="1">
    <source>
        <dbReference type="EMBL" id="KAI4556979.1"/>
    </source>
</evidence>
<comment type="caution">
    <text evidence="1">The sequence shown here is derived from an EMBL/GenBank/DDBJ whole genome shotgun (WGS) entry which is preliminary data.</text>
</comment>
<proteinExistence type="predicted"/>
<name>A0ACB9U3Q0_9CETA</name>